<accession>A0ABP6DQG2</accession>
<dbReference type="EMBL" id="BAAARK010000003">
    <property type="protein sequence ID" value="GAA2650476.1"/>
    <property type="molecule type" value="Genomic_DNA"/>
</dbReference>
<dbReference type="InterPro" id="IPR045760">
    <property type="entry name" value="DAP_DH_C"/>
</dbReference>
<dbReference type="Proteomes" id="UP001500994">
    <property type="component" value="Unassembled WGS sequence"/>
</dbReference>
<evidence type="ECO:0000313" key="5">
    <source>
        <dbReference type="EMBL" id="GAA2650476.1"/>
    </source>
</evidence>
<evidence type="ECO:0000259" key="3">
    <source>
        <dbReference type="Pfam" id="PF01113"/>
    </source>
</evidence>
<dbReference type="InterPro" id="IPR000846">
    <property type="entry name" value="DapB_N"/>
</dbReference>
<keyword evidence="2" id="KW-0560">Oxidoreductase</keyword>
<feature type="domain" description="2,4-diaminopentanoate dehydrogenase C-terminal" evidence="4">
    <location>
        <begin position="134"/>
        <end position="341"/>
    </location>
</feature>
<proteinExistence type="predicted"/>
<evidence type="ECO:0000256" key="2">
    <source>
        <dbReference type="ARBA" id="ARBA00023002"/>
    </source>
</evidence>
<keyword evidence="1" id="KW-0521">NADP</keyword>
<gene>
    <name evidence="5" type="ORF">GCM10009864_12860</name>
</gene>
<keyword evidence="6" id="KW-1185">Reference proteome</keyword>
<sequence length="350" mass="37378">MYRVIQWYSGTIAKKQIKLLAEHPDYELVAVVTQSPEKDGVDAGEIAGIGPIGVRATTDVAAALALDADCVLLNPPFWDGDLAARILRSGKNLVTPSGGFDLRGTPFHAELSAACAEGGTTLTGGGNMPGLLNDVMPLVLSGYTTNVRRVWTRERNFHRDYAAGDVLQLLGFGAPLEECGPDSQRAQMLGMAFHWYEGQAAHLVTDALGLKLDELRTTAWDILPAPHELHLPASGLTIPKGTAAGMRYEFTGFVAGEPWHTTVVEHVAELGLGEGWQQSEDDPEFSIRIDGDPDLRVDFAHLGVDGLIQLNAARIVNLIGPVCAAEPGCRTILELPFVTANAAVVPTAAD</sequence>
<evidence type="ECO:0000259" key="4">
    <source>
        <dbReference type="Pfam" id="PF19328"/>
    </source>
</evidence>
<dbReference type="RefSeq" id="WP_344573976.1">
    <property type="nucleotide sequence ID" value="NZ_BAAARK010000003.1"/>
</dbReference>
<evidence type="ECO:0008006" key="7">
    <source>
        <dbReference type="Google" id="ProtNLM"/>
    </source>
</evidence>
<evidence type="ECO:0000313" key="6">
    <source>
        <dbReference type="Proteomes" id="UP001500994"/>
    </source>
</evidence>
<evidence type="ECO:0000256" key="1">
    <source>
        <dbReference type="ARBA" id="ARBA00022857"/>
    </source>
</evidence>
<name>A0ABP6DQG2_9ACTN</name>
<feature type="domain" description="Dihydrodipicolinate reductase N-terminal" evidence="3">
    <location>
        <begin position="8"/>
        <end position="72"/>
    </location>
</feature>
<dbReference type="Pfam" id="PF01113">
    <property type="entry name" value="DapB_N"/>
    <property type="match status" value="1"/>
</dbReference>
<dbReference type="Pfam" id="PF19328">
    <property type="entry name" value="DAP_DH_C"/>
    <property type="match status" value="1"/>
</dbReference>
<reference evidence="6" key="1">
    <citation type="journal article" date="2019" name="Int. J. Syst. Evol. Microbiol.">
        <title>The Global Catalogue of Microorganisms (GCM) 10K type strain sequencing project: providing services to taxonomists for standard genome sequencing and annotation.</title>
        <authorList>
            <consortium name="The Broad Institute Genomics Platform"/>
            <consortium name="The Broad Institute Genome Sequencing Center for Infectious Disease"/>
            <person name="Wu L."/>
            <person name="Ma J."/>
        </authorList>
    </citation>
    <scope>NUCLEOTIDE SEQUENCE [LARGE SCALE GENOMIC DNA]</scope>
    <source>
        <strain evidence="6">JCM 16374</strain>
    </source>
</reference>
<dbReference type="Gene3D" id="3.40.50.720">
    <property type="entry name" value="NAD(P)-binding Rossmann-like Domain"/>
    <property type="match status" value="1"/>
</dbReference>
<dbReference type="InterPro" id="IPR036291">
    <property type="entry name" value="NAD(P)-bd_dom_sf"/>
</dbReference>
<protein>
    <recommendedName>
        <fullName evidence="7">Dihydrodipicolinate reductase</fullName>
    </recommendedName>
</protein>
<organism evidence="5 6">
    <name type="scientific">Streptomyces lunalinharesii</name>
    <dbReference type="NCBI Taxonomy" id="333384"/>
    <lineage>
        <taxon>Bacteria</taxon>
        <taxon>Bacillati</taxon>
        <taxon>Actinomycetota</taxon>
        <taxon>Actinomycetes</taxon>
        <taxon>Kitasatosporales</taxon>
        <taxon>Streptomycetaceae</taxon>
        <taxon>Streptomyces</taxon>
    </lineage>
</organism>
<comment type="caution">
    <text evidence="5">The sequence shown here is derived from an EMBL/GenBank/DDBJ whole genome shotgun (WGS) entry which is preliminary data.</text>
</comment>
<dbReference type="SUPFAM" id="SSF51735">
    <property type="entry name" value="NAD(P)-binding Rossmann-fold domains"/>
    <property type="match status" value="1"/>
</dbReference>